<evidence type="ECO:0000256" key="6">
    <source>
        <dbReference type="SAM" id="Phobius"/>
    </source>
</evidence>
<feature type="transmembrane region" description="Helical" evidence="6">
    <location>
        <begin position="159"/>
        <end position="179"/>
    </location>
</feature>
<feature type="transmembrane region" description="Helical" evidence="6">
    <location>
        <begin position="350"/>
        <end position="368"/>
    </location>
</feature>
<dbReference type="EMBL" id="JXCY01000004">
    <property type="protein sequence ID" value="KOY76792.1"/>
    <property type="molecule type" value="Genomic_DNA"/>
</dbReference>
<keyword evidence="5 6" id="KW-0472">Membrane</keyword>
<dbReference type="InterPro" id="IPR051475">
    <property type="entry name" value="Diverse_Ion_Transporter"/>
</dbReference>
<evidence type="ECO:0000256" key="1">
    <source>
        <dbReference type="ARBA" id="ARBA00004141"/>
    </source>
</evidence>
<evidence type="ECO:0000313" key="8">
    <source>
        <dbReference type="EMBL" id="KOY76792.1"/>
    </source>
</evidence>
<evidence type="ECO:0000259" key="7">
    <source>
        <dbReference type="Pfam" id="PF03600"/>
    </source>
</evidence>
<comment type="subcellular location">
    <subcellularLocation>
        <location evidence="1">Membrane</location>
        <topology evidence="1">Multi-pass membrane protein</topology>
    </subcellularLocation>
</comment>
<protein>
    <submittedName>
        <fullName evidence="8">Di-and tricarboxylate transporter</fullName>
    </submittedName>
</protein>
<evidence type="ECO:0000256" key="5">
    <source>
        <dbReference type="ARBA" id="ARBA00023136"/>
    </source>
</evidence>
<keyword evidence="2" id="KW-0813">Transport</keyword>
<feature type="transmembrane region" description="Helical" evidence="6">
    <location>
        <begin position="242"/>
        <end position="260"/>
    </location>
</feature>
<dbReference type="Proteomes" id="UP000037778">
    <property type="component" value="Unassembled WGS sequence"/>
</dbReference>
<dbReference type="PANTHER" id="PTHR43568:SF1">
    <property type="entry name" value="P PROTEIN"/>
    <property type="match status" value="1"/>
</dbReference>
<keyword evidence="4 6" id="KW-1133">Transmembrane helix</keyword>
<organism evidence="8 9">
    <name type="scientific">Apilactobacillus kunkeei</name>
    <dbReference type="NCBI Taxonomy" id="148814"/>
    <lineage>
        <taxon>Bacteria</taxon>
        <taxon>Bacillati</taxon>
        <taxon>Bacillota</taxon>
        <taxon>Bacilli</taxon>
        <taxon>Lactobacillales</taxon>
        <taxon>Lactobacillaceae</taxon>
        <taxon>Apilactobacillus</taxon>
    </lineage>
</organism>
<proteinExistence type="predicted"/>
<dbReference type="GO" id="GO:0055085">
    <property type="term" value="P:transmembrane transport"/>
    <property type="evidence" value="ECO:0007669"/>
    <property type="project" value="InterPro"/>
</dbReference>
<evidence type="ECO:0000256" key="2">
    <source>
        <dbReference type="ARBA" id="ARBA00022448"/>
    </source>
</evidence>
<dbReference type="InterPro" id="IPR004680">
    <property type="entry name" value="Cit_transptr-like_dom"/>
</dbReference>
<dbReference type="PANTHER" id="PTHR43568">
    <property type="entry name" value="P PROTEIN"/>
    <property type="match status" value="1"/>
</dbReference>
<accession>A0A0M9DBT6</accession>
<keyword evidence="9" id="KW-1185">Reference proteome</keyword>
<evidence type="ECO:0000256" key="3">
    <source>
        <dbReference type="ARBA" id="ARBA00022692"/>
    </source>
</evidence>
<feature type="domain" description="Citrate transporter-like" evidence="7">
    <location>
        <begin position="12"/>
        <end position="302"/>
    </location>
</feature>
<feature type="transmembrane region" description="Helical" evidence="6">
    <location>
        <begin position="43"/>
        <end position="60"/>
    </location>
</feature>
<comment type="caution">
    <text evidence="8">The sequence shown here is derived from an EMBL/GenBank/DDBJ whole genome shotgun (WGS) entry which is preliminary data.</text>
</comment>
<feature type="transmembrane region" description="Helical" evidence="6">
    <location>
        <begin position="200"/>
        <end position="222"/>
    </location>
</feature>
<feature type="transmembrane region" description="Helical" evidence="6">
    <location>
        <begin position="80"/>
        <end position="107"/>
    </location>
</feature>
<gene>
    <name evidence="8" type="ORF">RZ71_12470</name>
</gene>
<keyword evidence="3 6" id="KW-0812">Transmembrane</keyword>
<reference evidence="8 9" key="1">
    <citation type="journal article" date="2015" name="Genome Biol. Evol.">
        <title>Functionally Structured Genomes in Lactobacillus kunkeei Colonizing the Honey Crop and Food Products of Honeybees and Stingless Bees.</title>
        <authorList>
            <person name="Tamarit D."/>
            <person name="Ellegaard K.M."/>
            <person name="Wikander J."/>
            <person name="Olofsson T."/>
            <person name="Vasquez A."/>
            <person name="Andersson S.G."/>
        </authorList>
    </citation>
    <scope>NUCLEOTIDE SEQUENCE [LARGE SCALE GENOMIC DNA]</scope>
    <source>
        <strain evidence="8 9">LAko</strain>
    </source>
</reference>
<feature type="transmembrane region" description="Helical" evidence="6">
    <location>
        <begin position="12"/>
        <end position="31"/>
    </location>
</feature>
<feature type="transmembrane region" description="Helical" evidence="6">
    <location>
        <begin position="310"/>
        <end position="330"/>
    </location>
</feature>
<evidence type="ECO:0000256" key="4">
    <source>
        <dbReference type="ARBA" id="ARBA00022989"/>
    </source>
</evidence>
<sequence>MQKLIRTIFKNIISDTVLKIVVAIFLILLIFKPMNIKDIDLDTIMILFNLMLIISLVKRAKILAYISNSIINHVQTTRQITAYITITSFVLSMFVTNDVAIITLVPLYILIAKRLKLSIVYPTVLITIAANLGSAFTPIGNPQNVFLVEFYHASIQSFFANSLLLLVMGMLSMMVLILFSENKPLQKTPTEDIKINKIHLLMIAGLFVLVLLAQFSLFSIWIDTLITLVVVEMFSPRSIADVDYSLLLSFVFFFLIVGMLSRIDLVVSLIHQFTQDGIHTYLTSIITSQFISNVPSAVLLSKFSADFTSIYYGVSIGGLGTLVASLANLLAYKQVSLNASHESGKFLKEFTFINLILLLVLSLLKIILI</sequence>
<dbReference type="Pfam" id="PF03600">
    <property type="entry name" value="CitMHS"/>
    <property type="match status" value="1"/>
</dbReference>
<name>A0A0M9DBT6_9LACO</name>
<dbReference type="AlphaFoldDB" id="A0A0M9DBT6"/>
<dbReference type="PATRIC" id="fig|148814.8.peg.442"/>
<feature type="transmembrane region" description="Helical" evidence="6">
    <location>
        <begin position="119"/>
        <end position="139"/>
    </location>
</feature>
<dbReference type="GO" id="GO:0016020">
    <property type="term" value="C:membrane"/>
    <property type="evidence" value="ECO:0007669"/>
    <property type="project" value="UniProtKB-SubCell"/>
</dbReference>
<evidence type="ECO:0000313" key="9">
    <source>
        <dbReference type="Proteomes" id="UP000037778"/>
    </source>
</evidence>